<keyword evidence="4" id="KW-0326">Glycosidase</keyword>
<dbReference type="PANTHER" id="PTHR11069">
    <property type="entry name" value="GLUCOSYLCERAMIDASE"/>
    <property type="match status" value="1"/>
</dbReference>
<evidence type="ECO:0000256" key="1">
    <source>
        <dbReference type="ARBA" id="ARBA00005382"/>
    </source>
</evidence>
<feature type="chain" id="PRO_5026168777" evidence="5">
    <location>
        <begin position="37"/>
        <end position="164"/>
    </location>
</feature>
<dbReference type="SUPFAM" id="SSF51445">
    <property type="entry name" value="(Trans)glycosidases"/>
    <property type="match status" value="1"/>
</dbReference>
<evidence type="ECO:0000256" key="2">
    <source>
        <dbReference type="ARBA" id="ARBA00022729"/>
    </source>
</evidence>
<dbReference type="EMBL" id="JAAGMN010004286">
    <property type="protein sequence ID" value="NEE12898.1"/>
    <property type="molecule type" value="Genomic_DNA"/>
</dbReference>
<accession>A0A6G3X514</accession>
<reference evidence="7" key="1">
    <citation type="submission" date="2020-01" db="EMBL/GenBank/DDBJ databases">
        <title>Insect and environment-associated Actinomycetes.</title>
        <authorList>
            <person name="Currrie C."/>
            <person name="Chevrette M."/>
            <person name="Carlson C."/>
            <person name="Stubbendieck R."/>
            <person name="Wendt-Pienkowski E."/>
        </authorList>
    </citation>
    <scope>NUCLEOTIDE SEQUENCE</scope>
    <source>
        <strain evidence="7">SID7499</strain>
    </source>
</reference>
<evidence type="ECO:0000259" key="6">
    <source>
        <dbReference type="Pfam" id="PF02055"/>
    </source>
</evidence>
<protein>
    <submittedName>
        <fullName evidence="7">Glycosyl hydrolase</fullName>
    </submittedName>
</protein>
<dbReference type="InterPro" id="IPR001139">
    <property type="entry name" value="Glyco_hydro_30"/>
</dbReference>
<dbReference type="GO" id="GO:0006680">
    <property type="term" value="P:glucosylceramide catabolic process"/>
    <property type="evidence" value="ECO:0007669"/>
    <property type="project" value="TreeGrafter"/>
</dbReference>
<dbReference type="InterPro" id="IPR033453">
    <property type="entry name" value="Glyco_hydro_30_TIM-barrel"/>
</dbReference>
<dbReference type="GO" id="GO:0016020">
    <property type="term" value="C:membrane"/>
    <property type="evidence" value="ECO:0007669"/>
    <property type="project" value="GOC"/>
</dbReference>
<evidence type="ECO:0000256" key="5">
    <source>
        <dbReference type="SAM" id="SignalP"/>
    </source>
</evidence>
<dbReference type="InterPro" id="IPR017853">
    <property type="entry name" value="GH"/>
</dbReference>
<sequence length="164" mass="16980">MPSSTPPLRRARAAAAALVMAVAALGVNGAAGTARAAEPAAQVWVTTPDGSRKLTPEGNVPFTGTPQSVDIRIDAADKGQRFTGAGASVTGASAHLLQGLPQAQRTAVLKSLFSTEGDGIGLNYLRQPLGSTDFDADGNAYTYEDTRGAFSIDRDRSRIIPVLK</sequence>
<keyword evidence="3 4" id="KW-0378">Hydrolase</keyword>
<gene>
    <name evidence="7" type="ORF">G3M58_41400</name>
</gene>
<dbReference type="PANTHER" id="PTHR11069:SF23">
    <property type="entry name" value="LYSOSOMAL ACID GLUCOSYLCERAMIDASE"/>
    <property type="match status" value="1"/>
</dbReference>
<feature type="domain" description="Glycosyl hydrolase family 30 TIM-barrel" evidence="6">
    <location>
        <begin position="84"/>
        <end position="153"/>
    </location>
</feature>
<feature type="non-terminal residue" evidence="7">
    <location>
        <position position="164"/>
    </location>
</feature>
<evidence type="ECO:0000313" key="7">
    <source>
        <dbReference type="EMBL" id="NEE12898.1"/>
    </source>
</evidence>
<feature type="signal peptide" evidence="5">
    <location>
        <begin position="1"/>
        <end position="36"/>
    </location>
</feature>
<dbReference type="Pfam" id="PF02055">
    <property type="entry name" value="Glyco_hydro_30"/>
    <property type="match status" value="1"/>
</dbReference>
<evidence type="ECO:0000256" key="3">
    <source>
        <dbReference type="ARBA" id="ARBA00022801"/>
    </source>
</evidence>
<dbReference type="Gene3D" id="3.20.20.80">
    <property type="entry name" value="Glycosidases"/>
    <property type="match status" value="1"/>
</dbReference>
<keyword evidence="2 5" id="KW-0732">Signal</keyword>
<comment type="caution">
    <text evidence="7">The sequence shown here is derived from an EMBL/GenBank/DDBJ whole genome shotgun (WGS) entry which is preliminary data.</text>
</comment>
<dbReference type="AlphaFoldDB" id="A0A6G3X514"/>
<dbReference type="GO" id="GO:0004348">
    <property type="term" value="F:glucosylceramidase activity"/>
    <property type="evidence" value="ECO:0007669"/>
    <property type="project" value="InterPro"/>
</dbReference>
<comment type="similarity">
    <text evidence="1 4">Belongs to the glycosyl hydrolase 30 family.</text>
</comment>
<organism evidence="7">
    <name type="scientific">Streptomyces sp. SID7499</name>
    <dbReference type="NCBI Taxonomy" id="2706086"/>
    <lineage>
        <taxon>Bacteria</taxon>
        <taxon>Bacillati</taxon>
        <taxon>Actinomycetota</taxon>
        <taxon>Actinomycetes</taxon>
        <taxon>Kitasatosporales</taxon>
        <taxon>Streptomycetaceae</taxon>
        <taxon>Streptomyces</taxon>
    </lineage>
</organism>
<proteinExistence type="inferred from homology"/>
<evidence type="ECO:0000256" key="4">
    <source>
        <dbReference type="RuleBase" id="RU361188"/>
    </source>
</evidence>
<name>A0A6G3X514_9ACTN</name>